<dbReference type="InterPro" id="IPR031563">
    <property type="entry name" value="MOT1/MOT2"/>
</dbReference>
<gene>
    <name evidence="2" type="ORF">INT45_011510</name>
</gene>
<feature type="transmembrane region" description="Helical" evidence="1">
    <location>
        <begin position="96"/>
        <end position="116"/>
    </location>
</feature>
<keyword evidence="1" id="KW-1133">Transmembrane helix</keyword>
<feature type="transmembrane region" description="Helical" evidence="1">
    <location>
        <begin position="181"/>
        <end position="198"/>
    </location>
</feature>
<dbReference type="OrthoDB" id="5402974at2759"/>
<dbReference type="EMBL" id="JAEPRB010000066">
    <property type="protein sequence ID" value="KAG2223164.1"/>
    <property type="molecule type" value="Genomic_DNA"/>
</dbReference>
<dbReference type="Proteomes" id="UP000646827">
    <property type="component" value="Unassembled WGS sequence"/>
</dbReference>
<name>A0A8H7VQC6_9FUNG</name>
<evidence type="ECO:0008006" key="4">
    <source>
        <dbReference type="Google" id="ProtNLM"/>
    </source>
</evidence>
<dbReference type="AlphaFoldDB" id="A0A8H7VQC6"/>
<comment type="caution">
    <text evidence="2">The sequence shown here is derived from an EMBL/GenBank/DDBJ whole genome shotgun (WGS) entry which is preliminary data.</text>
</comment>
<feature type="transmembrane region" description="Helical" evidence="1">
    <location>
        <begin position="266"/>
        <end position="287"/>
    </location>
</feature>
<dbReference type="Pfam" id="PF16983">
    <property type="entry name" value="MFS_MOT1"/>
    <property type="match status" value="2"/>
</dbReference>
<proteinExistence type="predicted"/>
<evidence type="ECO:0000313" key="3">
    <source>
        <dbReference type="Proteomes" id="UP000646827"/>
    </source>
</evidence>
<dbReference type="PANTHER" id="PTHR31970">
    <property type="match status" value="1"/>
</dbReference>
<keyword evidence="1" id="KW-0472">Membrane</keyword>
<keyword evidence="3" id="KW-1185">Reference proteome</keyword>
<evidence type="ECO:0000313" key="2">
    <source>
        <dbReference type="EMBL" id="KAG2223164.1"/>
    </source>
</evidence>
<dbReference type="GO" id="GO:0015098">
    <property type="term" value="F:molybdate ion transmembrane transporter activity"/>
    <property type="evidence" value="ECO:0007669"/>
    <property type="project" value="InterPro"/>
</dbReference>
<feature type="transmembrane region" description="Helical" evidence="1">
    <location>
        <begin position="376"/>
        <end position="400"/>
    </location>
</feature>
<evidence type="ECO:0000256" key="1">
    <source>
        <dbReference type="SAM" id="Phobius"/>
    </source>
</evidence>
<reference evidence="2 3" key="1">
    <citation type="submission" date="2020-12" db="EMBL/GenBank/DDBJ databases">
        <title>Metabolic potential, ecology and presence of endohyphal bacteria is reflected in genomic diversity of Mucoromycotina.</title>
        <authorList>
            <person name="Muszewska A."/>
            <person name="Okrasinska A."/>
            <person name="Steczkiewicz K."/>
            <person name="Drgas O."/>
            <person name="Orlowska M."/>
            <person name="Perlinska-Lenart U."/>
            <person name="Aleksandrzak-Piekarczyk T."/>
            <person name="Szatraj K."/>
            <person name="Zielenkiewicz U."/>
            <person name="Pilsyk S."/>
            <person name="Malc E."/>
            <person name="Mieczkowski P."/>
            <person name="Kruszewska J.S."/>
            <person name="Biernat P."/>
            <person name="Pawlowska J."/>
        </authorList>
    </citation>
    <scope>NUCLEOTIDE SEQUENCE [LARGE SCALE GENOMIC DNA]</scope>
    <source>
        <strain evidence="2 3">CBS 142.35</strain>
    </source>
</reference>
<protein>
    <recommendedName>
        <fullName evidence="4">Sulfate transporter</fullName>
    </recommendedName>
</protein>
<feature type="transmembrane region" description="Helical" evidence="1">
    <location>
        <begin position="307"/>
        <end position="330"/>
    </location>
</feature>
<organism evidence="2 3">
    <name type="scientific">Circinella minor</name>
    <dbReference type="NCBI Taxonomy" id="1195481"/>
    <lineage>
        <taxon>Eukaryota</taxon>
        <taxon>Fungi</taxon>
        <taxon>Fungi incertae sedis</taxon>
        <taxon>Mucoromycota</taxon>
        <taxon>Mucoromycotina</taxon>
        <taxon>Mucoromycetes</taxon>
        <taxon>Mucorales</taxon>
        <taxon>Lichtheimiaceae</taxon>
        <taxon>Circinella</taxon>
    </lineage>
</organism>
<dbReference type="PANTHER" id="PTHR31970:SF9">
    <property type="entry name" value="MOLYBDATE TRANSPORTER 2"/>
    <property type="match status" value="1"/>
</dbReference>
<keyword evidence="1" id="KW-0812">Transmembrane</keyword>
<accession>A0A8H7VQC6</accession>
<sequence length="487" mass="52365">MNTLISSSKRAYQRISNNLTLHELSGSLGDLGTLLPIMISLTMTGQINLTSTLWFGGIWNILSGVRFQVPMCVQPMKAIAATVLSSSMSIDENMSAGLGVAGIIFFLGATRTIHLVGSYTPVAIVRGIQLGAAASLIKTAHNLISGLTWTISTDNWSDNYNWVLLSFIFVITCYRTRIPSALILFVIGLSFALIRMFGTEHDTLNLPRPVIGAHYPDTIIQPTLEDFRNGFVNASLGQIPLTALNSIIALSALIDDLFPDHHADTATISMSIGVMNLIGCWFGSMPFCHGSGGLAGQFRFGARSEVSVIILGLSKLLLGILFGSSLVGLLEVFPKSILSVMLFISGIELASAARAVNNGIHDEKKQKENWTIMLTTMGVIIAYSNVGAGFVAGFVVAFLLSVQRLGVRKWYVSFIQGIEDIPSKWKHQDAFVYTGESAVGKTRHGDLEGSEWQPLLGCSNSDLSKTGGRTIIGAISNSNTSSSSSLH</sequence>